<organism evidence="6 7">
    <name type="scientific">Parelaphostrongylus tenuis</name>
    <name type="common">Meningeal worm</name>
    <dbReference type="NCBI Taxonomy" id="148309"/>
    <lineage>
        <taxon>Eukaryota</taxon>
        <taxon>Metazoa</taxon>
        <taxon>Ecdysozoa</taxon>
        <taxon>Nematoda</taxon>
        <taxon>Chromadorea</taxon>
        <taxon>Rhabditida</taxon>
        <taxon>Rhabditina</taxon>
        <taxon>Rhabditomorpha</taxon>
        <taxon>Strongyloidea</taxon>
        <taxon>Metastrongylidae</taxon>
        <taxon>Parelaphostrongylus</taxon>
    </lineage>
</organism>
<dbReference type="GO" id="GO:0005829">
    <property type="term" value="C:cytosol"/>
    <property type="evidence" value="ECO:0007669"/>
    <property type="project" value="TreeGrafter"/>
</dbReference>
<keyword evidence="4" id="KW-0808">Transferase</keyword>
<comment type="caution">
    <text evidence="6">The sequence shown here is derived from an EMBL/GenBank/DDBJ whole genome shotgun (WGS) entry which is preliminary data.</text>
</comment>
<dbReference type="InterPro" id="IPR036135">
    <property type="entry name" value="MoeA_linker/N_sf"/>
</dbReference>
<dbReference type="GO" id="GO:0006777">
    <property type="term" value="P:Mo-molybdopterin cofactor biosynthetic process"/>
    <property type="evidence" value="ECO:0007669"/>
    <property type="project" value="UniProtKB-UniRule"/>
</dbReference>
<dbReference type="InterPro" id="IPR036425">
    <property type="entry name" value="MoaB/Mog-like_dom_sf"/>
</dbReference>
<comment type="function">
    <text evidence="4">Catalyzes two steps in the biosynthesis of the molybdenum cofactor. In the first step, molybdopterin is adenylated. Subsequently, molybdate is inserted into adenylated molybdopterin and AMP is released.</text>
</comment>
<keyword evidence="4" id="KW-0460">Magnesium</keyword>
<dbReference type="GO" id="GO:0099634">
    <property type="term" value="C:postsynaptic specialization membrane"/>
    <property type="evidence" value="ECO:0007669"/>
    <property type="project" value="GOC"/>
</dbReference>
<evidence type="ECO:0000256" key="3">
    <source>
        <dbReference type="ARBA" id="ARBA00023150"/>
    </source>
</evidence>
<dbReference type="CDD" id="cd00887">
    <property type="entry name" value="MoeA"/>
    <property type="match status" value="1"/>
</dbReference>
<dbReference type="GO" id="GO:0061598">
    <property type="term" value="F:molybdopterin adenylyltransferase activity"/>
    <property type="evidence" value="ECO:0007669"/>
    <property type="project" value="UniProtKB-UniRule"/>
</dbReference>
<keyword evidence="4" id="KW-0500">Molybdenum</keyword>
<dbReference type="GO" id="GO:0098970">
    <property type="term" value="P:postsynaptic neurotransmitter receptor diffusion trapping"/>
    <property type="evidence" value="ECO:0007669"/>
    <property type="project" value="TreeGrafter"/>
</dbReference>
<reference evidence="6" key="1">
    <citation type="submission" date="2021-06" db="EMBL/GenBank/DDBJ databases">
        <title>Parelaphostrongylus tenuis whole genome reference sequence.</title>
        <authorList>
            <person name="Garwood T.J."/>
            <person name="Larsen P.A."/>
            <person name="Fountain-Jones N.M."/>
            <person name="Garbe J.R."/>
            <person name="Macchietto M.G."/>
            <person name="Kania S.A."/>
            <person name="Gerhold R.W."/>
            <person name="Richards J.E."/>
            <person name="Wolf T.M."/>
        </authorList>
    </citation>
    <scope>NUCLEOTIDE SEQUENCE</scope>
    <source>
        <strain evidence="6">MNPRO001-30</strain>
        <tissue evidence="6">Meninges</tissue>
    </source>
</reference>
<dbReference type="InterPro" id="IPR008284">
    <property type="entry name" value="MoCF_biosynth_CS"/>
</dbReference>
<comment type="pathway">
    <text evidence="4">Cofactor biosynthesis; molybdopterin biosynthesis.</text>
</comment>
<dbReference type="SUPFAM" id="SSF63882">
    <property type="entry name" value="MoeA N-terminal region -like"/>
    <property type="match status" value="1"/>
</dbReference>
<evidence type="ECO:0000313" key="7">
    <source>
        <dbReference type="Proteomes" id="UP001196413"/>
    </source>
</evidence>
<proteinExistence type="inferred from homology"/>
<dbReference type="InterPro" id="IPR001453">
    <property type="entry name" value="MoaB/Mog_dom"/>
</dbReference>
<dbReference type="GO" id="GO:0007529">
    <property type="term" value="P:establishment of synaptic specificity at neuromuscular junction"/>
    <property type="evidence" value="ECO:0007669"/>
    <property type="project" value="TreeGrafter"/>
</dbReference>
<comment type="catalytic activity">
    <reaction evidence="4">
        <text>adenylyl-molybdopterin + molybdate = Mo-molybdopterin + AMP + H(+)</text>
        <dbReference type="Rhea" id="RHEA:35047"/>
        <dbReference type="ChEBI" id="CHEBI:15378"/>
        <dbReference type="ChEBI" id="CHEBI:36264"/>
        <dbReference type="ChEBI" id="CHEBI:62727"/>
        <dbReference type="ChEBI" id="CHEBI:71302"/>
        <dbReference type="ChEBI" id="CHEBI:456215"/>
    </reaction>
</comment>
<dbReference type="AlphaFoldDB" id="A0AAD5WH17"/>
<comment type="similarity">
    <text evidence="1">In the N-terminal section; belongs to the MoaB/Mog family.</text>
</comment>
<dbReference type="GO" id="GO:0097112">
    <property type="term" value="P:gamma-aminobutyric acid receptor clustering"/>
    <property type="evidence" value="ECO:0007669"/>
    <property type="project" value="TreeGrafter"/>
</dbReference>
<keyword evidence="7" id="KW-1185">Reference proteome</keyword>
<evidence type="ECO:0000256" key="1">
    <source>
        <dbReference type="ARBA" id="ARBA00007589"/>
    </source>
</evidence>
<dbReference type="GO" id="GO:0030425">
    <property type="term" value="C:dendrite"/>
    <property type="evidence" value="ECO:0007669"/>
    <property type="project" value="TreeGrafter"/>
</dbReference>
<dbReference type="EMBL" id="JAHQIW010006697">
    <property type="protein sequence ID" value="KAJ1369907.1"/>
    <property type="molecule type" value="Genomic_DNA"/>
</dbReference>
<dbReference type="Gene3D" id="3.40.980.10">
    <property type="entry name" value="MoaB/Mog-like domain"/>
    <property type="match status" value="1"/>
</dbReference>
<comment type="catalytic activity">
    <reaction evidence="4">
        <text>molybdopterin + ATP + H(+) = adenylyl-molybdopterin + diphosphate</text>
        <dbReference type="Rhea" id="RHEA:31331"/>
        <dbReference type="ChEBI" id="CHEBI:15378"/>
        <dbReference type="ChEBI" id="CHEBI:30616"/>
        <dbReference type="ChEBI" id="CHEBI:33019"/>
        <dbReference type="ChEBI" id="CHEBI:58698"/>
        <dbReference type="ChEBI" id="CHEBI:62727"/>
    </reaction>
</comment>
<dbReference type="Pfam" id="PF03453">
    <property type="entry name" value="MoeA_N"/>
    <property type="match status" value="2"/>
</dbReference>
<dbReference type="InterPro" id="IPR005110">
    <property type="entry name" value="MoeA_linker/N"/>
</dbReference>
<dbReference type="GO" id="GO:0072579">
    <property type="term" value="P:glycine receptor clustering"/>
    <property type="evidence" value="ECO:0007669"/>
    <property type="project" value="TreeGrafter"/>
</dbReference>
<protein>
    <recommendedName>
        <fullName evidence="5">MoaB/Mog domain-containing protein</fullName>
    </recommendedName>
</protein>
<dbReference type="GO" id="GO:0061599">
    <property type="term" value="F:molybdopterin molybdotransferase activity"/>
    <property type="evidence" value="ECO:0007669"/>
    <property type="project" value="UniProtKB-UniRule"/>
</dbReference>
<dbReference type="Pfam" id="PF00994">
    <property type="entry name" value="MoCF_biosynth"/>
    <property type="match status" value="1"/>
</dbReference>
<accession>A0AAD5WH17</accession>
<comment type="similarity">
    <text evidence="4">Belongs to the MoeA family.</text>
</comment>
<dbReference type="PROSITE" id="PS01079">
    <property type="entry name" value="MOCF_BIOSYNTHESIS_2"/>
    <property type="match status" value="1"/>
</dbReference>
<name>A0AAD5WH17_PARTN</name>
<dbReference type="PANTHER" id="PTHR10192:SF5">
    <property type="entry name" value="GEPHYRIN"/>
    <property type="match status" value="1"/>
</dbReference>
<comment type="cofactor">
    <cofactor evidence="4">
        <name>Mg(2+)</name>
        <dbReference type="ChEBI" id="CHEBI:18420"/>
    </cofactor>
</comment>
<dbReference type="PANTHER" id="PTHR10192">
    <property type="entry name" value="MOLYBDOPTERIN BIOSYNTHESIS PROTEIN"/>
    <property type="match status" value="1"/>
</dbReference>
<dbReference type="Proteomes" id="UP001196413">
    <property type="component" value="Unassembled WGS sequence"/>
</dbReference>
<dbReference type="SMART" id="SM00852">
    <property type="entry name" value="MoCF_biosynth"/>
    <property type="match status" value="1"/>
</dbReference>
<sequence>MEDVKVAVDVEKENVEESVISRPRKSTWRAMPMDEALALVENTDVPTCVKYIPVTAVRVGQVLAERIVAQNNVPEVRTSIKDGYAVQSADPIGHRKVIGSSTAGSPFLGTVSADHNGVEELAISVDSAVKPGQDIRMPGSDISKGDLLLDNGCLLGSAEIGILAGSGKRSVLVYRRPKVCVMSTGNELAECTAEEVPLGHIRDTNRPQLIALFSSMGFKAIDAGIAADKRECLVEAMKVSFRYAHFLVTSGGVSMGERDLVKEVLMKDFGFEIHFGRVWMKPGLPTTFATGDG</sequence>
<evidence type="ECO:0000256" key="4">
    <source>
        <dbReference type="RuleBase" id="RU365090"/>
    </source>
</evidence>
<dbReference type="GO" id="GO:0046872">
    <property type="term" value="F:metal ion binding"/>
    <property type="evidence" value="ECO:0007669"/>
    <property type="project" value="UniProtKB-UniRule"/>
</dbReference>
<feature type="domain" description="MoaB/Mog" evidence="5">
    <location>
        <begin position="180"/>
        <end position="293"/>
    </location>
</feature>
<comment type="similarity">
    <text evidence="2">In the C-terminal section; belongs to the MoeA family.</text>
</comment>
<evidence type="ECO:0000313" key="6">
    <source>
        <dbReference type="EMBL" id="KAJ1369907.1"/>
    </source>
</evidence>
<dbReference type="GO" id="GO:0005524">
    <property type="term" value="F:ATP binding"/>
    <property type="evidence" value="ECO:0007669"/>
    <property type="project" value="UniProtKB-UniRule"/>
</dbReference>
<keyword evidence="3 4" id="KW-0501">Molybdenum cofactor biosynthesis</keyword>
<keyword evidence="4" id="KW-0479">Metal-binding</keyword>
<evidence type="ECO:0000259" key="5">
    <source>
        <dbReference type="SMART" id="SM00852"/>
    </source>
</evidence>
<gene>
    <name evidence="6" type="ORF">KIN20_031501</name>
</gene>
<evidence type="ECO:0000256" key="2">
    <source>
        <dbReference type="ARBA" id="ARBA00008339"/>
    </source>
</evidence>
<dbReference type="InterPro" id="IPR038987">
    <property type="entry name" value="MoeA-like"/>
</dbReference>
<dbReference type="SUPFAM" id="SSF53218">
    <property type="entry name" value="Molybdenum cofactor biosynthesis proteins"/>
    <property type="match status" value="1"/>
</dbReference>